<dbReference type="GO" id="GO:0016757">
    <property type="term" value="F:glycosyltransferase activity"/>
    <property type="evidence" value="ECO:0007669"/>
    <property type="project" value="UniProtKB-KW"/>
</dbReference>
<feature type="domain" description="Glycosyl transferase family 1" evidence="1">
    <location>
        <begin position="209"/>
        <end position="370"/>
    </location>
</feature>
<dbReference type="Pfam" id="PF00534">
    <property type="entry name" value="Glycos_transf_1"/>
    <property type="match status" value="1"/>
</dbReference>
<keyword evidence="4" id="KW-1185">Reference proteome</keyword>
<evidence type="ECO:0000259" key="2">
    <source>
        <dbReference type="Pfam" id="PF13439"/>
    </source>
</evidence>
<gene>
    <name evidence="3" type="ORF">WOA13_08895</name>
</gene>
<dbReference type="Gene3D" id="3.40.50.2000">
    <property type="entry name" value="Glycogen Phosphorylase B"/>
    <property type="match status" value="2"/>
</dbReference>
<comment type="caution">
    <text evidence="3">The sequence shown here is derived from an EMBL/GenBank/DDBJ whole genome shotgun (WGS) entry which is preliminary data.</text>
</comment>
<dbReference type="Proteomes" id="UP001396646">
    <property type="component" value="Unassembled WGS sequence"/>
</dbReference>
<dbReference type="InterPro" id="IPR050194">
    <property type="entry name" value="Glycosyltransferase_grp1"/>
</dbReference>
<dbReference type="CDD" id="cd03801">
    <property type="entry name" value="GT4_PimA-like"/>
    <property type="match status" value="1"/>
</dbReference>
<dbReference type="PANTHER" id="PTHR45947">
    <property type="entry name" value="SULFOQUINOVOSYL TRANSFERASE SQD2"/>
    <property type="match status" value="1"/>
</dbReference>
<protein>
    <submittedName>
        <fullName evidence="3">Glycosyltransferase family 4 protein</fullName>
        <ecNumber evidence="3">2.4.-.-</ecNumber>
    </submittedName>
</protein>
<dbReference type="PANTHER" id="PTHR45947:SF3">
    <property type="entry name" value="SULFOQUINOVOSYL TRANSFERASE SQD2"/>
    <property type="match status" value="1"/>
</dbReference>
<dbReference type="InterPro" id="IPR001296">
    <property type="entry name" value="Glyco_trans_1"/>
</dbReference>
<evidence type="ECO:0000259" key="1">
    <source>
        <dbReference type="Pfam" id="PF00534"/>
    </source>
</evidence>
<keyword evidence="3" id="KW-0808">Transferase</keyword>
<dbReference type="EMBL" id="JBCAUS010000006">
    <property type="protein sequence ID" value="MEL4305934.1"/>
    <property type="molecule type" value="Genomic_DNA"/>
</dbReference>
<evidence type="ECO:0000313" key="4">
    <source>
        <dbReference type="Proteomes" id="UP001396646"/>
    </source>
</evidence>
<evidence type="ECO:0000313" key="3">
    <source>
        <dbReference type="EMBL" id="MEL4305934.1"/>
    </source>
</evidence>
<feature type="domain" description="Glycosyltransferase subfamily 4-like N-terminal" evidence="2">
    <location>
        <begin position="77"/>
        <end position="196"/>
    </location>
</feature>
<dbReference type="InterPro" id="IPR028098">
    <property type="entry name" value="Glyco_trans_4-like_N"/>
</dbReference>
<dbReference type="Pfam" id="PF13439">
    <property type="entry name" value="Glyco_transf_4"/>
    <property type="match status" value="1"/>
</dbReference>
<reference evidence="3 4" key="1">
    <citation type="submission" date="2024-04" db="EMBL/GenBank/DDBJ databases">
        <title>Methanococcoides sp. LMO-2.</title>
        <authorList>
            <person name="Liang L."/>
        </authorList>
    </citation>
    <scope>NUCLEOTIDE SEQUENCE [LARGE SCALE GENOMIC DNA]</scope>
    <source>
        <strain evidence="3 4">LMO-2</strain>
    </source>
</reference>
<organism evidence="3 4">
    <name type="scientific">Methanococcoides cohabitans</name>
    <dbReference type="NCBI Taxonomy" id="3136559"/>
    <lineage>
        <taxon>Archaea</taxon>
        <taxon>Methanobacteriati</taxon>
        <taxon>Methanobacteriota</taxon>
        <taxon>Stenosarchaea group</taxon>
        <taxon>Methanomicrobia</taxon>
        <taxon>Methanosarcinales</taxon>
        <taxon>Methanosarcinaceae</taxon>
        <taxon>Methanococcoides</taxon>
    </lineage>
</organism>
<dbReference type="RefSeq" id="WP_342127547.1">
    <property type="nucleotide sequence ID" value="NZ_JBCAUS010000006.1"/>
</dbReference>
<dbReference type="SUPFAM" id="SSF53756">
    <property type="entry name" value="UDP-Glycosyltransferase/glycogen phosphorylase"/>
    <property type="match status" value="1"/>
</dbReference>
<proteinExistence type="predicted"/>
<keyword evidence="3" id="KW-0328">Glycosyltransferase</keyword>
<sequence>MKSSRRSFGNDQKQISKKGLIIFMETKASYSIVQSSRALHVFQELKKYLPDTYLMLQKNEQNEVVLENLIQVKPIIPIAGKLSLLKGISFRFQMSMKVFHFLLTKKIDYVIIRGYDCIVLYPFLRLLNTKIYYDFHGKYHLELYQRKRILRGYIAKFSERVLLKNSDRIIVVSAGVKEQIKEYAHKCIYLPNGVDVGKIESNDSECPLDIPKSKKVIGFIGNWEQVMKIDDICDSVDYLKDVVVVIVGQGYDYKKIFAKYGQKENVILTGRLEYSSVMAILKRMDVCIVPYNKDFYMSKLKDFFSNRKISEYLAAGKPMVIADIEGIPGHLKENVNYVKYESGNPKSLADRVEYLFSDPELRTEMSQNNKILAKEFDWEQIVLKSGILEDL</sequence>
<dbReference type="EC" id="2.4.-.-" evidence="3"/>
<name>A0ABU9KX94_9EURY</name>
<accession>A0ABU9KX94</accession>